<dbReference type="InterPro" id="IPR043504">
    <property type="entry name" value="Peptidase_S1_PA_chymotrypsin"/>
</dbReference>
<evidence type="ECO:0000256" key="3">
    <source>
        <dbReference type="ARBA" id="ARBA00022825"/>
    </source>
</evidence>
<dbReference type="AlphaFoldDB" id="A0A1B6KK39"/>
<evidence type="ECO:0000256" key="4">
    <source>
        <dbReference type="ARBA" id="ARBA00023157"/>
    </source>
</evidence>
<feature type="signal peptide" evidence="5">
    <location>
        <begin position="1"/>
        <end position="19"/>
    </location>
</feature>
<feature type="chain" id="PRO_5008586669" description="Peptidase S1 domain-containing protein" evidence="5">
    <location>
        <begin position="20"/>
        <end position="280"/>
    </location>
</feature>
<dbReference type="GO" id="GO:0006508">
    <property type="term" value="P:proteolysis"/>
    <property type="evidence" value="ECO:0007669"/>
    <property type="project" value="UniProtKB-KW"/>
</dbReference>
<proteinExistence type="predicted"/>
<keyword evidence="2" id="KW-0378">Hydrolase</keyword>
<name>A0A1B6KK39_9HEMI</name>
<evidence type="ECO:0000259" key="6">
    <source>
        <dbReference type="PROSITE" id="PS50240"/>
    </source>
</evidence>
<dbReference type="Pfam" id="PF00089">
    <property type="entry name" value="Trypsin"/>
    <property type="match status" value="1"/>
</dbReference>
<keyword evidence="4" id="KW-1015">Disulfide bond</keyword>
<dbReference type="SUPFAM" id="SSF50494">
    <property type="entry name" value="Trypsin-like serine proteases"/>
    <property type="match status" value="1"/>
</dbReference>
<evidence type="ECO:0000256" key="2">
    <source>
        <dbReference type="ARBA" id="ARBA00022801"/>
    </source>
</evidence>
<dbReference type="FunFam" id="2.40.10.10:FF:000068">
    <property type="entry name" value="transmembrane protease serine 2"/>
    <property type="match status" value="1"/>
</dbReference>
<evidence type="ECO:0000256" key="1">
    <source>
        <dbReference type="ARBA" id="ARBA00022670"/>
    </source>
</evidence>
<gene>
    <name evidence="7" type="ORF">g.24290</name>
</gene>
<keyword evidence="5" id="KW-0732">Signal</keyword>
<keyword evidence="1" id="KW-0645">Protease</keyword>
<evidence type="ECO:0000256" key="5">
    <source>
        <dbReference type="SAM" id="SignalP"/>
    </source>
</evidence>
<dbReference type="Gene3D" id="2.40.10.10">
    <property type="entry name" value="Trypsin-like serine proteases"/>
    <property type="match status" value="1"/>
</dbReference>
<dbReference type="GO" id="GO:0004252">
    <property type="term" value="F:serine-type endopeptidase activity"/>
    <property type="evidence" value="ECO:0007669"/>
    <property type="project" value="InterPro"/>
</dbReference>
<dbReference type="PANTHER" id="PTHR24276:SF96">
    <property type="entry name" value="PEPTIDASE S1 DOMAIN-CONTAINING PROTEIN"/>
    <property type="match status" value="1"/>
</dbReference>
<dbReference type="EMBL" id="GEBQ01028155">
    <property type="protein sequence ID" value="JAT11822.1"/>
    <property type="molecule type" value="Transcribed_RNA"/>
</dbReference>
<organism evidence="7">
    <name type="scientific">Graphocephala atropunctata</name>
    <dbReference type="NCBI Taxonomy" id="36148"/>
    <lineage>
        <taxon>Eukaryota</taxon>
        <taxon>Metazoa</taxon>
        <taxon>Ecdysozoa</taxon>
        <taxon>Arthropoda</taxon>
        <taxon>Hexapoda</taxon>
        <taxon>Insecta</taxon>
        <taxon>Pterygota</taxon>
        <taxon>Neoptera</taxon>
        <taxon>Paraneoptera</taxon>
        <taxon>Hemiptera</taxon>
        <taxon>Auchenorrhyncha</taxon>
        <taxon>Membracoidea</taxon>
        <taxon>Cicadellidae</taxon>
        <taxon>Cicadellinae</taxon>
        <taxon>Cicadellini</taxon>
        <taxon>Graphocephala</taxon>
    </lineage>
</organism>
<dbReference type="PROSITE" id="PS50240">
    <property type="entry name" value="TRYPSIN_DOM"/>
    <property type="match status" value="1"/>
</dbReference>
<dbReference type="InterPro" id="IPR009003">
    <property type="entry name" value="Peptidase_S1_PA"/>
</dbReference>
<dbReference type="PANTHER" id="PTHR24276">
    <property type="entry name" value="POLYSERASE-RELATED"/>
    <property type="match status" value="1"/>
</dbReference>
<dbReference type="InterPro" id="IPR001254">
    <property type="entry name" value="Trypsin_dom"/>
</dbReference>
<keyword evidence="3" id="KW-0720">Serine protease</keyword>
<protein>
    <recommendedName>
        <fullName evidence="6">Peptidase S1 domain-containing protein</fullName>
    </recommendedName>
</protein>
<dbReference type="InterPro" id="IPR050430">
    <property type="entry name" value="Peptidase_S1"/>
</dbReference>
<dbReference type="SMART" id="SM00020">
    <property type="entry name" value="Tryp_SPc"/>
    <property type="match status" value="1"/>
</dbReference>
<accession>A0A1B6KK39</accession>
<reference evidence="7" key="1">
    <citation type="submission" date="2015-11" db="EMBL/GenBank/DDBJ databases">
        <title>De novo transcriptome assembly of four potential Pierce s Disease insect vectors from Arizona vineyards.</title>
        <authorList>
            <person name="Tassone E.E."/>
        </authorList>
    </citation>
    <scope>NUCLEOTIDE SEQUENCE</scope>
</reference>
<sequence>MALKIFLLVTFGLPICAVASTVHGLPTDEKLTRSSLQDYKESIGMYDGSLTTIQKHPYMVALITSNYDIGFYCAGNIVTNSWVITTAFCLQSQVPSSVTVIAGTNDPTAAGGSEYPVTTLVQHPKYGSATGWEDYNYGCVKVSGKFRWSTKIKPTRLPNAEVSVNTNMMVAGWGATTYDDDDPTHPLRQGWMRWYDVEICATEYKVWLGLNWTNRMACAYNRGKTTLCREDFGAGLVHGGVLYGMFAGTGDMFCSQYSSPALLADVKTGVPWLRKITGAK</sequence>
<feature type="domain" description="Peptidase S1" evidence="6">
    <location>
        <begin position="45"/>
        <end position="278"/>
    </location>
</feature>
<evidence type="ECO:0000313" key="7">
    <source>
        <dbReference type="EMBL" id="JAT11822.1"/>
    </source>
</evidence>